<dbReference type="OrthoDB" id="5376804at2759"/>
<dbReference type="PANTHER" id="PTHR35394:SF5">
    <property type="entry name" value="DUF3176 DOMAIN-CONTAINING PROTEIN"/>
    <property type="match status" value="1"/>
</dbReference>
<dbReference type="AlphaFoldDB" id="A0A3E2H5J8"/>
<feature type="transmembrane region" description="Helical" evidence="2">
    <location>
        <begin position="242"/>
        <end position="266"/>
    </location>
</feature>
<dbReference type="InterPro" id="IPR021514">
    <property type="entry name" value="DUF3176"/>
</dbReference>
<keyword evidence="2" id="KW-0472">Membrane</keyword>
<feature type="region of interest" description="Disordered" evidence="1">
    <location>
        <begin position="72"/>
        <end position="119"/>
    </location>
</feature>
<evidence type="ECO:0000313" key="4">
    <source>
        <dbReference type="Proteomes" id="UP000258309"/>
    </source>
</evidence>
<dbReference type="EMBL" id="NCSJ02000167">
    <property type="protein sequence ID" value="RFU28333.1"/>
    <property type="molecule type" value="Genomic_DNA"/>
</dbReference>
<organism evidence="3 4">
    <name type="scientific">Scytalidium lignicola</name>
    <name type="common">Hyphomycete</name>
    <dbReference type="NCBI Taxonomy" id="5539"/>
    <lineage>
        <taxon>Eukaryota</taxon>
        <taxon>Fungi</taxon>
        <taxon>Dikarya</taxon>
        <taxon>Ascomycota</taxon>
        <taxon>Pezizomycotina</taxon>
        <taxon>Leotiomycetes</taxon>
        <taxon>Leotiomycetes incertae sedis</taxon>
        <taxon>Scytalidium</taxon>
    </lineage>
</organism>
<feature type="non-terminal residue" evidence="3">
    <location>
        <position position="332"/>
    </location>
</feature>
<dbReference type="Pfam" id="PF11374">
    <property type="entry name" value="DUF3176"/>
    <property type="match status" value="1"/>
</dbReference>
<gene>
    <name evidence="3" type="ORF">B7463_g8016</name>
</gene>
<accession>A0A3E2H5J8</accession>
<keyword evidence="4" id="KW-1185">Reference proteome</keyword>
<dbReference type="Proteomes" id="UP000258309">
    <property type="component" value="Unassembled WGS sequence"/>
</dbReference>
<reference evidence="3 4" key="1">
    <citation type="submission" date="2018-05" db="EMBL/GenBank/DDBJ databases">
        <title>Draft genome sequence of Scytalidium lignicola DSM 105466, a ubiquitous saprotrophic fungus.</title>
        <authorList>
            <person name="Buettner E."/>
            <person name="Gebauer A.M."/>
            <person name="Hofrichter M."/>
            <person name="Liers C."/>
            <person name="Kellner H."/>
        </authorList>
    </citation>
    <scope>NUCLEOTIDE SEQUENCE [LARGE SCALE GENOMIC DNA]</scope>
    <source>
        <strain evidence="3 4">DSM 105466</strain>
    </source>
</reference>
<feature type="transmembrane region" description="Helical" evidence="2">
    <location>
        <begin position="138"/>
        <end position="162"/>
    </location>
</feature>
<name>A0A3E2H5J8_SCYLI</name>
<proteinExistence type="predicted"/>
<keyword evidence="2" id="KW-0812">Transmembrane</keyword>
<feature type="transmembrane region" description="Helical" evidence="2">
    <location>
        <begin position="174"/>
        <end position="196"/>
    </location>
</feature>
<evidence type="ECO:0000313" key="3">
    <source>
        <dbReference type="EMBL" id="RFU28333.1"/>
    </source>
</evidence>
<feature type="compositionally biased region" description="Pro residues" evidence="1">
    <location>
        <begin position="16"/>
        <end position="25"/>
    </location>
</feature>
<dbReference type="STRING" id="5539.A0A3E2H5J8"/>
<comment type="caution">
    <text evidence="3">The sequence shown here is derived from an EMBL/GenBank/DDBJ whole genome shotgun (WGS) entry which is preliminary data.</text>
</comment>
<evidence type="ECO:0000256" key="2">
    <source>
        <dbReference type="SAM" id="Phobius"/>
    </source>
</evidence>
<protein>
    <submittedName>
        <fullName evidence="3">Uncharacterized protein</fullName>
    </submittedName>
</protein>
<feature type="region of interest" description="Disordered" evidence="1">
    <location>
        <begin position="1"/>
        <end position="54"/>
    </location>
</feature>
<keyword evidence="2" id="KW-1133">Transmembrane helix</keyword>
<feature type="compositionally biased region" description="Low complexity" evidence="1">
    <location>
        <begin position="1"/>
        <end position="12"/>
    </location>
</feature>
<feature type="compositionally biased region" description="Polar residues" evidence="1">
    <location>
        <begin position="26"/>
        <end position="44"/>
    </location>
</feature>
<evidence type="ECO:0000256" key="1">
    <source>
        <dbReference type="SAM" id="MobiDB-lite"/>
    </source>
</evidence>
<sequence>MSSHYSPNSPSSTWPLVPPRKPLPPSSNIHLGESPTTATASALSHPSIGYSTLPPDDSNLDTIFEHLNVSRSPTLSTTRSRRSISRTASPSVSAQNLGEDVESAACQPRPPNDAGSEEKLQPYYGPAFVPKKDAVSTYWIWEASACLVSLLYMAAIIGVLAYEDGKQLDQWGLLIAPNAVVSFLATIAKSSFLLAIEQILSQLKWLNFLRHSSPLTDLKLFDEVSRGPLGSIKLILSKHRKALLGTTAAVVLLLAGLIDPFVQLVFSFPSQPSIDQSVQATFPIANLYDPDSLILDQRGKNTDGKDSSTYADFKADEDDSYFHESFHASCSY</sequence>
<feature type="non-terminal residue" evidence="3">
    <location>
        <position position="1"/>
    </location>
</feature>
<dbReference type="PANTHER" id="PTHR35394">
    <property type="entry name" value="DUF3176 DOMAIN-CONTAINING PROTEIN"/>
    <property type="match status" value="1"/>
</dbReference>